<protein>
    <recommendedName>
        <fullName evidence="3">Alpha-tubulin N-acetyltransferase</fullName>
        <shortName evidence="3">Alpha-TAT</shortName>
        <shortName evidence="3">TAT</shortName>
        <ecNumber evidence="3">2.3.1.108</ecNumber>
    </recommendedName>
    <alternativeName>
        <fullName evidence="3">Acetyltransferase mec-17 homolog</fullName>
    </alternativeName>
</protein>
<dbReference type="CDD" id="cd04301">
    <property type="entry name" value="NAT_SF"/>
    <property type="match status" value="1"/>
</dbReference>
<keyword evidence="1 3" id="KW-0808">Transferase</keyword>
<dbReference type="InterPro" id="IPR016181">
    <property type="entry name" value="Acyl_CoA_acyltransferase"/>
</dbReference>
<feature type="binding site" evidence="3">
    <location>
        <begin position="123"/>
        <end position="136"/>
    </location>
    <ligand>
        <name>acetyl-CoA</name>
        <dbReference type="ChEBI" id="CHEBI:57288"/>
    </ligand>
</feature>
<evidence type="ECO:0000259" key="5">
    <source>
        <dbReference type="PROSITE" id="PS51730"/>
    </source>
</evidence>
<dbReference type="Gene3D" id="3.40.630.30">
    <property type="match status" value="1"/>
</dbReference>
<dbReference type="Pfam" id="PF05301">
    <property type="entry name" value="Acetyltransf_16"/>
    <property type="match status" value="1"/>
</dbReference>
<dbReference type="KEGG" id="bany:112047971"/>
<evidence type="ECO:0000256" key="1">
    <source>
        <dbReference type="ARBA" id="ARBA00022679"/>
    </source>
</evidence>
<dbReference type="OrthoDB" id="447510at2759"/>
<dbReference type="EC" id="2.3.1.108" evidence="3"/>
<dbReference type="HAMAP" id="MF_03130">
    <property type="entry name" value="mec17"/>
    <property type="match status" value="1"/>
</dbReference>
<evidence type="ECO:0000256" key="4">
    <source>
        <dbReference type="SAM" id="MobiDB-lite"/>
    </source>
</evidence>
<feature type="region of interest" description="Disordered" evidence="4">
    <location>
        <begin position="263"/>
        <end position="332"/>
    </location>
</feature>
<organism evidence="6 7">
    <name type="scientific">Bicyclus anynana</name>
    <name type="common">Squinting bush brown butterfly</name>
    <dbReference type="NCBI Taxonomy" id="110368"/>
    <lineage>
        <taxon>Eukaryota</taxon>
        <taxon>Metazoa</taxon>
        <taxon>Ecdysozoa</taxon>
        <taxon>Arthropoda</taxon>
        <taxon>Hexapoda</taxon>
        <taxon>Insecta</taxon>
        <taxon>Pterygota</taxon>
        <taxon>Neoptera</taxon>
        <taxon>Endopterygota</taxon>
        <taxon>Lepidoptera</taxon>
        <taxon>Glossata</taxon>
        <taxon>Ditrysia</taxon>
        <taxon>Papilionoidea</taxon>
        <taxon>Nymphalidae</taxon>
        <taxon>Satyrinae</taxon>
        <taxon>Satyrini</taxon>
        <taxon>Mycalesina</taxon>
        <taxon>Bicyclus</taxon>
    </lineage>
</organism>
<keyword evidence="6" id="KW-1185">Reference proteome</keyword>
<evidence type="ECO:0000313" key="6">
    <source>
        <dbReference type="Proteomes" id="UP001652582"/>
    </source>
</evidence>
<evidence type="ECO:0000256" key="3">
    <source>
        <dbReference type="HAMAP-Rule" id="MF_03130"/>
    </source>
</evidence>
<name>A0A6J1NDC6_BICAN</name>
<dbReference type="InterPro" id="IPR007965">
    <property type="entry name" value="GNAT_ATAT"/>
</dbReference>
<dbReference type="PANTHER" id="PTHR12327:SF0">
    <property type="entry name" value="ALPHA-TUBULIN N-ACETYLTRANSFERASE 1"/>
    <property type="match status" value="1"/>
</dbReference>
<feature type="site" description="Crucial for catalytic activity" evidence="3">
    <location>
        <position position="57"/>
    </location>
</feature>
<feature type="domain" description="N-acetyltransferase" evidence="5">
    <location>
        <begin position="1"/>
        <end position="189"/>
    </location>
</feature>
<gene>
    <name evidence="7" type="primary">LOC112047971</name>
</gene>
<comment type="catalytic activity">
    <reaction evidence="3">
        <text>L-lysyl-[alpha-tubulin] + acetyl-CoA = N(6)-acetyl-L-lysyl-[alpha-tubulin] + CoA + H(+)</text>
        <dbReference type="Rhea" id="RHEA:15277"/>
        <dbReference type="Rhea" id="RHEA-COMP:11278"/>
        <dbReference type="Rhea" id="RHEA-COMP:11279"/>
        <dbReference type="ChEBI" id="CHEBI:15378"/>
        <dbReference type="ChEBI" id="CHEBI:29969"/>
        <dbReference type="ChEBI" id="CHEBI:57287"/>
        <dbReference type="ChEBI" id="CHEBI:57288"/>
        <dbReference type="ChEBI" id="CHEBI:61930"/>
        <dbReference type="EC" id="2.3.1.108"/>
    </reaction>
</comment>
<dbReference type="RefSeq" id="XP_023941066.2">
    <property type="nucleotide sequence ID" value="XM_024085298.2"/>
</dbReference>
<dbReference type="InterPro" id="IPR038746">
    <property type="entry name" value="Atat"/>
</dbReference>
<comment type="similarity">
    <text evidence="3">Belongs to the acetyltransferase ATAT1 family.</text>
</comment>
<dbReference type="GO" id="GO:0048666">
    <property type="term" value="P:neuron development"/>
    <property type="evidence" value="ECO:0007669"/>
    <property type="project" value="UniProtKB-UniRule"/>
</dbReference>
<dbReference type="AlphaFoldDB" id="A0A6J1NDC6"/>
<keyword evidence="2 3" id="KW-0012">Acyltransferase</keyword>
<dbReference type="GO" id="GO:0005874">
    <property type="term" value="C:microtubule"/>
    <property type="evidence" value="ECO:0007669"/>
    <property type="project" value="InterPro"/>
</dbReference>
<sequence length="350" mass="39232">MDYNMMPVNYILNDQITKLNYTLIPPGFQGDVRTMRMMQENLSKLIDRLGEQSAAAQALNRVITTAEKLRNSPDHLLYLLKDSQAKGGNGELIGLLKVGRKHLFLFDDQDKVREVEPLCILDFFVLPDRQRHGYGKVLFDHMLNGLNTSANKLAIDGPSAKMEQFIRKNYGVERLIRQSNNFAVPPDFFSIVSESKSGRCTPVMTGAVGRFSAPKPQSIIGNVIHGDEYQEANNAFLRWYDNKQVTSRAPSPSVEVEPTAYTAEHLDTETNSVRSPSPMKMNNEDAAKADQEKLPNIQKSPERPSTLKVEPVSGNPAPALSPAGSTTSRRASQLTDRGYFDVKFYHNKLW</sequence>
<comment type="caution">
    <text evidence="3">Lacks conserved residue(s) required for the propagation of feature annotation.</text>
</comment>
<dbReference type="GeneID" id="112047971"/>
<accession>A0A6J1NDC6</accession>
<dbReference type="PANTHER" id="PTHR12327">
    <property type="entry name" value="ALPHA-TUBULIN N-ACETYLTRANSFERASE 1"/>
    <property type="match status" value="1"/>
</dbReference>
<feature type="compositionally biased region" description="Polar residues" evidence="4">
    <location>
        <begin position="323"/>
        <end position="332"/>
    </location>
</feature>
<comment type="function">
    <text evidence="3">Specifically acetylates 'Lys-40' in alpha-tubulin on the lumenal side of microtubules. Promotes microtubule destabilization and accelerates microtubule dynamics; this activity may be independent of acetylation activity. Acetylates alpha-tubulin with a slow enzymatic rate, due to a catalytic site that is not optimized for acetyl transfer. Enters the microtubule through each end and diffuses quickly throughout the lumen of microtubules. Acetylates only long/old microtubules because of its slow acetylation rate since it does not have time to act on dynamically unstable microtubules before the enzyme is released.</text>
</comment>
<dbReference type="Proteomes" id="UP001652582">
    <property type="component" value="Chromosome Z"/>
</dbReference>
<dbReference type="SUPFAM" id="SSF55729">
    <property type="entry name" value="Acyl-CoA N-acyltransferases (Nat)"/>
    <property type="match status" value="1"/>
</dbReference>
<dbReference type="PROSITE" id="PS51730">
    <property type="entry name" value="GNAT_ATAT"/>
    <property type="match status" value="1"/>
</dbReference>
<dbReference type="GO" id="GO:0070507">
    <property type="term" value="P:regulation of microtubule cytoskeleton organization"/>
    <property type="evidence" value="ECO:0007669"/>
    <property type="project" value="UniProtKB-UniRule"/>
</dbReference>
<feature type="compositionally biased region" description="Basic and acidic residues" evidence="4">
    <location>
        <begin position="282"/>
        <end position="293"/>
    </location>
</feature>
<evidence type="ECO:0000313" key="7">
    <source>
        <dbReference type="RefSeq" id="XP_023941066.2"/>
    </source>
</evidence>
<dbReference type="GO" id="GO:0019799">
    <property type="term" value="F:tubulin N-acetyltransferase activity"/>
    <property type="evidence" value="ECO:0007669"/>
    <property type="project" value="UniProtKB-UniRule"/>
</dbReference>
<reference evidence="7" key="1">
    <citation type="submission" date="2025-08" db="UniProtKB">
        <authorList>
            <consortium name="RefSeq"/>
        </authorList>
    </citation>
    <scope>IDENTIFICATION</scope>
</reference>
<proteinExistence type="inferred from homology"/>
<evidence type="ECO:0000256" key="2">
    <source>
        <dbReference type="ARBA" id="ARBA00023315"/>
    </source>
</evidence>